<name>A0A669B4J7_ORENI</name>
<reference evidence="10" key="2">
    <citation type="submission" date="2025-08" db="UniProtKB">
        <authorList>
            <consortium name="Ensembl"/>
        </authorList>
    </citation>
    <scope>IDENTIFICATION</scope>
</reference>
<dbReference type="Gene3D" id="2.60.40.10">
    <property type="entry name" value="Immunoglobulins"/>
    <property type="match status" value="1"/>
</dbReference>
<reference evidence="10" key="3">
    <citation type="submission" date="2025-09" db="UniProtKB">
        <authorList>
            <consortium name="Ensembl"/>
        </authorList>
    </citation>
    <scope>IDENTIFICATION</scope>
</reference>
<dbReference type="InterPro" id="IPR036772">
    <property type="entry name" value="SRCR-like_dom_sf"/>
</dbReference>
<dbReference type="GO" id="GO:0031638">
    <property type="term" value="P:zymogen activation"/>
    <property type="evidence" value="ECO:0007669"/>
    <property type="project" value="TreeGrafter"/>
</dbReference>
<dbReference type="Ensembl" id="ENSONIT00000088878.1">
    <property type="protein sequence ID" value="ENSONIP00000029502.1"/>
    <property type="gene ID" value="ENSONIG00000041381.1"/>
</dbReference>
<dbReference type="OMA" id="RSMWEIK"/>
<evidence type="ECO:0000256" key="6">
    <source>
        <dbReference type="ARBA" id="ARBA00023180"/>
    </source>
</evidence>
<dbReference type="Pfam" id="PF00530">
    <property type="entry name" value="SRCR"/>
    <property type="match status" value="4"/>
</dbReference>
<keyword evidence="11" id="KW-1185">Reference proteome</keyword>
<keyword evidence="8" id="KW-0472">Membrane</keyword>
<dbReference type="InterPro" id="IPR036179">
    <property type="entry name" value="Ig-like_dom_sf"/>
</dbReference>
<evidence type="ECO:0000256" key="2">
    <source>
        <dbReference type="ARBA" id="ARBA00022525"/>
    </source>
</evidence>
<keyword evidence="6" id="KW-0325">Glycoprotein</keyword>
<dbReference type="GeneTree" id="ENSGT00940000163299"/>
<dbReference type="InterPro" id="IPR001190">
    <property type="entry name" value="SRCR"/>
</dbReference>
<accession>A0A669B4J7</accession>
<feature type="disulfide bond" evidence="7">
    <location>
        <begin position="84"/>
        <end position="94"/>
    </location>
</feature>
<dbReference type="AlphaFoldDB" id="A0A669B4J7"/>
<organism evidence="10 11">
    <name type="scientific">Oreochromis niloticus</name>
    <name type="common">Nile tilapia</name>
    <name type="synonym">Tilapia nilotica</name>
    <dbReference type="NCBI Taxonomy" id="8128"/>
    <lineage>
        <taxon>Eukaryota</taxon>
        <taxon>Metazoa</taxon>
        <taxon>Chordata</taxon>
        <taxon>Craniata</taxon>
        <taxon>Vertebrata</taxon>
        <taxon>Euteleostomi</taxon>
        <taxon>Actinopterygii</taxon>
        <taxon>Neopterygii</taxon>
        <taxon>Teleostei</taxon>
        <taxon>Neoteleostei</taxon>
        <taxon>Acanthomorphata</taxon>
        <taxon>Ovalentaria</taxon>
        <taxon>Cichlomorphae</taxon>
        <taxon>Cichliformes</taxon>
        <taxon>Cichlidae</taxon>
        <taxon>African cichlids</taxon>
        <taxon>Pseudocrenilabrinae</taxon>
        <taxon>Oreochromini</taxon>
        <taxon>Oreochromis</taxon>
    </lineage>
</organism>
<dbReference type="InParanoid" id="A0A669B4J7"/>
<evidence type="ECO:0000256" key="8">
    <source>
        <dbReference type="SAM" id="Phobius"/>
    </source>
</evidence>
<dbReference type="SUPFAM" id="SSF56487">
    <property type="entry name" value="SRCR-like"/>
    <property type="match status" value="4"/>
</dbReference>
<dbReference type="PANTHER" id="PTHR48071:SF15">
    <property type="entry name" value="SRCR DOMAIN-CONTAINING PROTEIN"/>
    <property type="match status" value="1"/>
</dbReference>
<dbReference type="FunFam" id="3.10.250.10:FF:000004">
    <property type="entry name" value="Scavenger receptor cysteine-rich type 1 protein M130"/>
    <property type="match status" value="2"/>
</dbReference>
<feature type="domain" description="SRCR" evidence="9">
    <location>
        <begin position="118"/>
        <end position="195"/>
    </location>
</feature>
<dbReference type="PRINTS" id="PR00258">
    <property type="entry name" value="SPERACTRCPTR"/>
</dbReference>
<evidence type="ECO:0000256" key="7">
    <source>
        <dbReference type="PROSITE-ProRule" id="PRU00196"/>
    </source>
</evidence>
<evidence type="ECO:0000256" key="5">
    <source>
        <dbReference type="ARBA" id="ARBA00023157"/>
    </source>
</evidence>
<keyword evidence="2" id="KW-0964">Secreted</keyword>
<feature type="disulfide bond" evidence="7">
    <location>
        <begin position="281"/>
        <end position="291"/>
    </location>
</feature>
<dbReference type="Gene3D" id="3.10.250.10">
    <property type="entry name" value="SRCR-like domain"/>
    <property type="match status" value="4"/>
</dbReference>
<comment type="caution">
    <text evidence="7">Lacks conserved residue(s) required for the propagation of feature annotation.</text>
</comment>
<sequence length="588" mass="63253">MLASTHVLDLTCSDSVRLLNGSSLCSGRLQVKSNQRWSSVCEDDFDLQDAEVVCRELGCGPPLLLQGALYGEVEAPVWSREFQCGGHESALLDCGSSGSARSSCSPGKAVGLTCSEPVRLVGGASRCTGTLEVKHLGEWRRVIGSDWTLKLAAVVCEHLDCGSAVYVGEREESSDRSMWEIKPGCVQAGAALRECATSALTSFILDLTCSDSVRLLNGSSLCSGRLQVKSNQRWSSVCEDDFDLQDAEVVCRELGCGPPLLLQGALYGEVEAPVWSREFQCGGHESALLDCGSSGSARSSCSPGKAVGLTCSEPVRLVGGASRCGGTLEVKQLEEWRPVDDNGWTLKEAAVVCEHLDCGSAVYVGERKESSDRSMWEIKPDCVQSGAALRECATSFISVSTLDVTCSDLLIQPIISVSYSMDGVSQAQLQGLQVFRGSSFTISCSTQPQYPGGAFQLTFTSSITSFNYTQPAVNHSSHFLFPVTEPAHQGNYSCVYHVYVFSHNFSSESRRLSVSVSDHPDLTGFIIRALVLPLILLLESVVLYLYCKTSRGQKLSRQENIKLVNRNIGVGAAEEGPAEEEGAHLISR</sequence>
<dbReference type="GO" id="GO:0005886">
    <property type="term" value="C:plasma membrane"/>
    <property type="evidence" value="ECO:0007669"/>
    <property type="project" value="TreeGrafter"/>
</dbReference>
<dbReference type="Proteomes" id="UP000005207">
    <property type="component" value="Linkage group LG14"/>
</dbReference>
<evidence type="ECO:0000256" key="4">
    <source>
        <dbReference type="ARBA" id="ARBA00022737"/>
    </source>
</evidence>
<feature type="domain" description="SRCR" evidence="9">
    <location>
        <begin position="315"/>
        <end position="407"/>
    </location>
</feature>
<feature type="domain" description="SRCR" evidence="9">
    <location>
        <begin position="213"/>
        <end position="312"/>
    </location>
</feature>
<feature type="disulfide bond" evidence="7">
    <location>
        <begin position="185"/>
        <end position="195"/>
    </location>
</feature>
<dbReference type="GO" id="GO:0005615">
    <property type="term" value="C:extracellular space"/>
    <property type="evidence" value="ECO:0007669"/>
    <property type="project" value="TreeGrafter"/>
</dbReference>
<evidence type="ECO:0000256" key="1">
    <source>
        <dbReference type="ARBA" id="ARBA00004613"/>
    </source>
</evidence>
<dbReference type="PANTHER" id="PTHR48071">
    <property type="entry name" value="SRCR DOMAIN-CONTAINING PROTEIN"/>
    <property type="match status" value="1"/>
</dbReference>
<keyword evidence="5 7" id="KW-1015">Disulfide bond</keyword>
<protein>
    <recommendedName>
        <fullName evidence="9">SRCR domain-containing protein</fullName>
    </recommendedName>
</protein>
<reference evidence="11" key="1">
    <citation type="submission" date="2012-01" db="EMBL/GenBank/DDBJ databases">
        <title>The Genome Sequence of Oreochromis niloticus (Nile Tilapia).</title>
        <authorList>
            <consortium name="Broad Institute Genome Assembly Team"/>
            <consortium name="Broad Institute Sequencing Platform"/>
            <person name="Di Palma F."/>
            <person name="Johnson J."/>
            <person name="Lander E.S."/>
            <person name="Lindblad-Toh K."/>
        </authorList>
    </citation>
    <scope>NUCLEOTIDE SEQUENCE [LARGE SCALE GENOMIC DNA]</scope>
</reference>
<feature type="disulfide bond" evidence="7">
    <location>
        <begin position="382"/>
        <end position="392"/>
    </location>
</feature>
<evidence type="ECO:0000259" key="9">
    <source>
        <dbReference type="PROSITE" id="PS50287"/>
    </source>
</evidence>
<feature type="transmembrane region" description="Helical" evidence="8">
    <location>
        <begin position="525"/>
        <end position="547"/>
    </location>
</feature>
<feature type="domain" description="SRCR" evidence="9">
    <location>
        <begin position="16"/>
        <end position="115"/>
    </location>
</feature>
<evidence type="ECO:0000313" key="11">
    <source>
        <dbReference type="Proteomes" id="UP000005207"/>
    </source>
</evidence>
<keyword evidence="8" id="KW-0812">Transmembrane</keyword>
<dbReference type="GO" id="GO:0004252">
    <property type="term" value="F:serine-type endopeptidase activity"/>
    <property type="evidence" value="ECO:0007669"/>
    <property type="project" value="TreeGrafter"/>
</dbReference>
<dbReference type="SUPFAM" id="SSF48726">
    <property type="entry name" value="Immunoglobulin"/>
    <property type="match status" value="1"/>
</dbReference>
<proteinExistence type="predicted"/>
<keyword evidence="3" id="KW-0732">Signal</keyword>
<dbReference type="InterPro" id="IPR013783">
    <property type="entry name" value="Ig-like_fold"/>
</dbReference>
<keyword evidence="8" id="KW-1133">Transmembrane helix</keyword>
<dbReference type="PROSITE" id="PS50287">
    <property type="entry name" value="SRCR_2"/>
    <property type="match status" value="4"/>
</dbReference>
<evidence type="ECO:0000313" key="10">
    <source>
        <dbReference type="Ensembl" id="ENSONIP00000029502.1"/>
    </source>
</evidence>
<keyword evidence="4" id="KW-0677">Repeat</keyword>
<evidence type="ECO:0000256" key="3">
    <source>
        <dbReference type="ARBA" id="ARBA00022729"/>
    </source>
</evidence>
<comment type="subcellular location">
    <subcellularLocation>
        <location evidence="1">Secreted</location>
    </subcellularLocation>
</comment>
<dbReference type="SMART" id="SM00202">
    <property type="entry name" value="SR"/>
    <property type="match status" value="4"/>
</dbReference>